<sequence length="161" mass="17897">MPSHQTVFSPAELALERVITLADPGQLRLVIIVVAAKRDTLTIMEFAPDGDETGNRLVIIFPYHVIAVQVKPTAARDIDHLTLLVVMEALLVTHIIANVAQAANAVRIELRIMVNLFAGITDFPSVFRCVYQVTLSIRAKTAVSCRHVRKWHDIPRRGTPE</sequence>
<evidence type="ECO:0000313" key="1">
    <source>
        <dbReference type="EMBL" id="OCQ52898.1"/>
    </source>
</evidence>
<proteinExistence type="predicted"/>
<dbReference type="STRING" id="286156.Ppb6_01898"/>
<keyword evidence="2" id="KW-1185">Reference proteome</keyword>
<dbReference type="AlphaFoldDB" id="A0A1C0U4P8"/>
<name>A0A1C0U4P8_9GAMM</name>
<protein>
    <submittedName>
        <fullName evidence="1">Uncharacterized protein</fullName>
    </submittedName>
</protein>
<accession>A0A1C0U4P8</accession>
<dbReference type="Proteomes" id="UP000093476">
    <property type="component" value="Unassembled WGS sequence"/>
</dbReference>
<comment type="caution">
    <text evidence="1">The sequence shown here is derived from an EMBL/GenBank/DDBJ whole genome shotgun (WGS) entry which is preliminary data.</text>
</comment>
<evidence type="ECO:0000313" key="2">
    <source>
        <dbReference type="Proteomes" id="UP000093476"/>
    </source>
</evidence>
<reference evidence="1 2" key="1">
    <citation type="submission" date="2015-12" db="EMBL/GenBank/DDBJ databases">
        <title>Genome comparisons provide insights into the role of secondary metabolites in the pathogenic phase of the Photorhabdus life cycle.</title>
        <authorList>
            <person name="Tobias N.J."/>
            <person name="Mishra B."/>
            <person name="Gupta D.K."/>
            <person name="Thines M."/>
            <person name="Stinear T.P."/>
            <person name="Bode H.B."/>
        </authorList>
    </citation>
    <scope>NUCLEOTIDE SEQUENCE [LARGE SCALE GENOMIC DNA]</scope>
    <source>
        <strain evidence="1 2">PB68.1</strain>
    </source>
</reference>
<gene>
    <name evidence="1" type="ORF">Ppb6_01898</name>
</gene>
<organism evidence="1 2">
    <name type="scientific">Photorhabdus australis subsp. thailandensis</name>
    <dbReference type="NCBI Taxonomy" id="2805096"/>
    <lineage>
        <taxon>Bacteria</taxon>
        <taxon>Pseudomonadati</taxon>
        <taxon>Pseudomonadota</taxon>
        <taxon>Gammaproteobacteria</taxon>
        <taxon>Enterobacterales</taxon>
        <taxon>Morganellaceae</taxon>
        <taxon>Photorhabdus</taxon>
    </lineage>
</organism>
<dbReference type="EMBL" id="LOMY01000070">
    <property type="protein sequence ID" value="OCQ52898.1"/>
    <property type="molecule type" value="Genomic_DNA"/>
</dbReference>